<proteinExistence type="predicted"/>
<keyword evidence="3" id="KW-1185">Reference proteome</keyword>
<organism evidence="2 3">
    <name type="scientific">Datura stramonium</name>
    <name type="common">Jimsonweed</name>
    <name type="synonym">Common thornapple</name>
    <dbReference type="NCBI Taxonomy" id="4076"/>
    <lineage>
        <taxon>Eukaryota</taxon>
        <taxon>Viridiplantae</taxon>
        <taxon>Streptophyta</taxon>
        <taxon>Embryophyta</taxon>
        <taxon>Tracheophyta</taxon>
        <taxon>Spermatophyta</taxon>
        <taxon>Magnoliopsida</taxon>
        <taxon>eudicotyledons</taxon>
        <taxon>Gunneridae</taxon>
        <taxon>Pentapetalae</taxon>
        <taxon>asterids</taxon>
        <taxon>lamiids</taxon>
        <taxon>Solanales</taxon>
        <taxon>Solanaceae</taxon>
        <taxon>Solanoideae</taxon>
        <taxon>Datureae</taxon>
        <taxon>Datura</taxon>
    </lineage>
</organism>
<accession>A0ABS8RL44</accession>
<gene>
    <name evidence="2" type="ORF">HAX54_031573</name>
</gene>
<dbReference type="EMBL" id="JACEIK010000040">
    <property type="protein sequence ID" value="MCD7447544.1"/>
    <property type="molecule type" value="Genomic_DNA"/>
</dbReference>
<sequence length="120" mass="12896">MASSTHEHHLHHLPTPYGTTSAPPPTPSAHPNTTTSEVADLLSSPPLYPTHPFSPYQVAANQPPHLLLSSSLSDLKTIPSLEPPFRCKTTRFLPAHPTPNLLSACSISRVGISIPFQPIP</sequence>
<evidence type="ECO:0000313" key="3">
    <source>
        <dbReference type="Proteomes" id="UP000823775"/>
    </source>
</evidence>
<evidence type="ECO:0000313" key="2">
    <source>
        <dbReference type="EMBL" id="MCD7447544.1"/>
    </source>
</evidence>
<dbReference type="Proteomes" id="UP000823775">
    <property type="component" value="Unassembled WGS sequence"/>
</dbReference>
<evidence type="ECO:0000256" key="1">
    <source>
        <dbReference type="SAM" id="MobiDB-lite"/>
    </source>
</evidence>
<name>A0ABS8RL44_DATST</name>
<reference evidence="2 3" key="1">
    <citation type="journal article" date="2021" name="BMC Genomics">
        <title>Datura genome reveals duplications of psychoactive alkaloid biosynthetic genes and high mutation rate following tissue culture.</title>
        <authorList>
            <person name="Rajewski A."/>
            <person name="Carter-House D."/>
            <person name="Stajich J."/>
            <person name="Litt A."/>
        </authorList>
    </citation>
    <scope>NUCLEOTIDE SEQUENCE [LARGE SCALE GENOMIC DNA]</scope>
    <source>
        <strain evidence="2">AR-01</strain>
    </source>
</reference>
<protein>
    <submittedName>
        <fullName evidence="2">Uncharacterized protein</fullName>
    </submittedName>
</protein>
<feature type="region of interest" description="Disordered" evidence="1">
    <location>
        <begin position="1"/>
        <end position="46"/>
    </location>
</feature>
<comment type="caution">
    <text evidence="2">The sequence shown here is derived from an EMBL/GenBank/DDBJ whole genome shotgun (WGS) entry which is preliminary data.</text>
</comment>